<keyword evidence="3" id="KW-0808">Transferase</keyword>
<dbReference type="OrthoDB" id="3832at10239"/>
<dbReference type="GO" id="GO:0008170">
    <property type="term" value="F:N-methyltransferase activity"/>
    <property type="evidence" value="ECO:0007669"/>
    <property type="project" value="InterPro"/>
</dbReference>
<keyword evidence="6" id="KW-1185">Reference proteome</keyword>
<evidence type="ECO:0000256" key="1">
    <source>
        <dbReference type="ARBA" id="ARBA00006594"/>
    </source>
</evidence>
<evidence type="ECO:0000313" key="6">
    <source>
        <dbReference type="Proteomes" id="UP000029362"/>
    </source>
</evidence>
<reference evidence="5 6" key="2">
    <citation type="journal article" date="2015" name="Virus Genes">
        <title>Genome sequencing and analysis of an Escherichia coli phage vB_EcoM-ep3 with a novel lysin, Lysep3.</title>
        <authorList>
            <person name="Lv M."/>
            <person name="Wang S."/>
            <person name="Yan G."/>
            <person name="Sun C."/>
            <person name="Feng X."/>
            <person name="Gu J."/>
            <person name="Han W."/>
            <person name="Lei L."/>
        </authorList>
    </citation>
    <scope>NUCLEOTIDE SEQUENCE [LARGE SCALE GENOMIC DNA]</scope>
</reference>
<dbReference type="PANTHER" id="PTHR13370:SF3">
    <property type="entry name" value="TRNA (GUANINE(10)-N2)-METHYLTRANSFERASE HOMOLOG"/>
    <property type="match status" value="1"/>
</dbReference>
<dbReference type="Gene3D" id="3.40.50.150">
    <property type="entry name" value="Vaccinia Virus protein VP39"/>
    <property type="match status" value="1"/>
</dbReference>
<organism evidence="5 6">
    <name type="scientific">Escherichia phage vB_EcoM-ep3</name>
    <dbReference type="NCBI Taxonomy" id="1541883"/>
    <lineage>
        <taxon>Viruses</taxon>
        <taxon>Duplodnaviria</taxon>
        <taxon>Heunggongvirae</taxon>
        <taxon>Uroviricota</taxon>
        <taxon>Caudoviricetes</taxon>
        <taxon>Iiscvirinae</taxon>
        <taxon>Jilinvirus</taxon>
        <taxon>Jilinvirus ep3</taxon>
    </lineage>
</organism>
<dbReference type="GeneID" id="22112953"/>
<accession>A0A088FRS2</accession>
<dbReference type="RefSeq" id="YP_009100012.1">
    <property type="nucleotide sequence ID" value="NC_025430.1"/>
</dbReference>
<proteinExistence type="inferred from homology"/>
<dbReference type="PROSITE" id="PS00092">
    <property type="entry name" value="N6_MTASE"/>
    <property type="match status" value="1"/>
</dbReference>
<evidence type="ECO:0000259" key="4">
    <source>
        <dbReference type="Pfam" id="PF01555"/>
    </source>
</evidence>
<dbReference type="EMBL" id="KM360178">
    <property type="protein sequence ID" value="AIM50547.1"/>
    <property type="molecule type" value="Genomic_DNA"/>
</dbReference>
<comment type="similarity">
    <text evidence="1">Belongs to the N(4)/N(6)-methyltransferase family.</text>
</comment>
<dbReference type="GO" id="GO:0009007">
    <property type="term" value="F:site-specific DNA-methyltransferase (adenine-specific) activity"/>
    <property type="evidence" value="ECO:0007669"/>
    <property type="project" value="TreeGrafter"/>
</dbReference>
<dbReference type="Pfam" id="PF01555">
    <property type="entry name" value="N6_N4_Mtase"/>
    <property type="match status" value="1"/>
</dbReference>
<dbReference type="SUPFAM" id="SSF53335">
    <property type="entry name" value="S-adenosyl-L-methionine-dependent methyltransferases"/>
    <property type="match status" value="1"/>
</dbReference>
<reference evidence="6" key="1">
    <citation type="submission" date="2014-12" db="EMBL/GenBank/DDBJ databases">
        <authorList>
            <person name="Lv M."/>
            <person name="Lei L."/>
        </authorList>
    </citation>
    <scope>NUCLEOTIDE SEQUENCE [LARGE SCALE GENOMIC DNA]</scope>
</reference>
<dbReference type="KEGG" id="vg:22112953"/>
<dbReference type="InterPro" id="IPR001091">
    <property type="entry name" value="RM_Methyltransferase"/>
</dbReference>
<dbReference type="InterPro" id="IPR002941">
    <property type="entry name" value="DNA_methylase_N4/N6"/>
</dbReference>
<keyword evidence="2 5" id="KW-0489">Methyltransferase</keyword>
<gene>
    <name evidence="5" type="ORF">ep3_0017</name>
</gene>
<protein>
    <submittedName>
        <fullName evidence="5">DNA methylase</fullName>
    </submittedName>
</protein>
<dbReference type="InterPro" id="IPR029063">
    <property type="entry name" value="SAM-dependent_MTases_sf"/>
</dbReference>
<sequence>MGSIVNKYELHLGDCLEVMKSIPAGSVDLVLCDPPYGTAGGMGKGEERYSRIANAEWDNAISPQAIFEECNRVLRTNGALILFSQEPYTSKLITAAHGNLPFSYRLMWLKDHFSNSLLVNKAPVSYFEDLVVFFKKYDTLAQHPLRDYAKKIMEYIGRNIKQINTDLGHRRAEHFFYVESTQFGLCTEKTYNQIIAHYGLSVCDWLMTYAEMLEIDRRFARRFNLADGAKYKSNVLQYKKDYTGLHPTQKPVALLADIIRTYSNPGETVLDFTMGSGSTGVACINEGRNFIGIELDETYFQTAQGRIMEAAAANDNQASSNSVVA</sequence>
<evidence type="ECO:0000313" key="5">
    <source>
        <dbReference type="EMBL" id="AIM50547.1"/>
    </source>
</evidence>
<dbReference type="GO" id="GO:0032259">
    <property type="term" value="P:methylation"/>
    <property type="evidence" value="ECO:0007669"/>
    <property type="project" value="UniProtKB-KW"/>
</dbReference>
<name>A0A088FRS2_9CAUD</name>
<feature type="domain" description="DNA methylase N-4/N-6" evidence="4">
    <location>
        <begin position="27"/>
        <end position="304"/>
    </location>
</feature>
<dbReference type="Proteomes" id="UP000029362">
    <property type="component" value="Segment"/>
</dbReference>
<evidence type="ECO:0000256" key="3">
    <source>
        <dbReference type="ARBA" id="ARBA00022679"/>
    </source>
</evidence>
<dbReference type="InterPro" id="IPR002052">
    <property type="entry name" value="DNA_methylase_N6_adenine_CS"/>
</dbReference>
<dbReference type="PANTHER" id="PTHR13370">
    <property type="entry name" value="RNA METHYLASE-RELATED"/>
    <property type="match status" value="1"/>
</dbReference>
<evidence type="ECO:0000256" key="2">
    <source>
        <dbReference type="ARBA" id="ARBA00022603"/>
    </source>
</evidence>
<dbReference type="GO" id="GO:0003677">
    <property type="term" value="F:DNA binding"/>
    <property type="evidence" value="ECO:0007669"/>
    <property type="project" value="InterPro"/>
</dbReference>
<dbReference type="PRINTS" id="PR00508">
    <property type="entry name" value="S21N4MTFRASE"/>
</dbReference>